<evidence type="ECO:0000313" key="1">
    <source>
        <dbReference type="EMBL" id="OGL80220.1"/>
    </source>
</evidence>
<evidence type="ECO:0008006" key="3">
    <source>
        <dbReference type="Google" id="ProtNLM"/>
    </source>
</evidence>
<comment type="caution">
    <text evidence="1">The sequence shown here is derived from an EMBL/GenBank/DDBJ whole genome shotgun (WGS) entry which is preliminary data.</text>
</comment>
<protein>
    <recommendedName>
        <fullName evidence="3">2'-5' RNA ligase</fullName>
    </recommendedName>
</protein>
<sequence>MPHVNREIILFIKISVPSQFSKIIMRAKKLAGIVSFSGYRFSPHITLYLCRFPRSNMPALLRAAQKLKRRHFALTIESASKGLTAERPYYFLKIKGNQNLFLLHNDIVRSANSLRNGFIRSVDHERLSLGLYSAMETRMVKKYGYPMVKSQFQPHITIGLAVLNDRRQFNELKRNLLKTAGKSFWVNSFDISLQIFDVSLRQYVGTLERHKITLKKI</sequence>
<accession>A0A1F7UPJ5</accession>
<gene>
    <name evidence="1" type="ORF">A2936_02535</name>
</gene>
<dbReference type="Gene3D" id="3.90.1140.10">
    <property type="entry name" value="Cyclic phosphodiesterase"/>
    <property type="match status" value="1"/>
</dbReference>
<dbReference type="SUPFAM" id="SSF55144">
    <property type="entry name" value="LigT-like"/>
    <property type="match status" value="1"/>
</dbReference>
<dbReference type="InterPro" id="IPR009097">
    <property type="entry name" value="Cyclic_Pdiesterase"/>
</dbReference>
<dbReference type="AlphaFoldDB" id="A0A1F7UPJ5"/>
<evidence type="ECO:0000313" key="2">
    <source>
        <dbReference type="Proteomes" id="UP000176846"/>
    </source>
</evidence>
<organism evidence="1 2">
    <name type="scientific">Candidatus Uhrbacteria bacterium RIFCSPLOWO2_01_FULL_47_25</name>
    <dbReference type="NCBI Taxonomy" id="1802402"/>
    <lineage>
        <taxon>Bacteria</taxon>
        <taxon>Candidatus Uhriibacteriota</taxon>
    </lineage>
</organism>
<proteinExistence type="predicted"/>
<reference evidence="1 2" key="1">
    <citation type="journal article" date="2016" name="Nat. Commun.">
        <title>Thousands of microbial genomes shed light on interconnected biogeochemical processes in an aquifer system.</title>
        <authorList>
            <person name="Anantharaman K."/>
            <person name="Brown C.T."/>
            <person name="Hug L.A."/>
            <person name="Sharon I."/>
            <person name="Castelle C.J."/>
            <person name="Probst A.J."/>
            <person name="Thomas B.C."/>
            <person name="Singh A."/>
            <person name="Wilkins M.J."/>
            <person name="Karaoz U."/>
            <person name="Brodie E.L."/>
            <person name="Williams K.H."/>
            <person name="Hubbard S.S."/>
            <person name="Banfield J.F."/>
        </authorList>
    </citation>
    <scope>NUCLEOTIDE SEQUENCE [LARGE SCALE GENOMIC DNA]</scope>
</reference>
<dbReference type="Proteomes" id="UP000176846">
    <property type="component" value="Unassembled WGS sequence"/>
</dbReference>
<dbReference type="EMBL" id="MGEK01000039">
    <property type="protein sequence ID" value="OGL80220.1"/>
    <property type="molecule type" value="Genomic_DNA"/>
</dbReference>
<name>A0A1F7UPJ5_9BACT</name>